<evidence type="ECO:0000256" key="13">
    <source>
        <dbReference type="SAM" id="Phobius"/>
    </source>
</evidence>
<dbReference type="GO" id="GO:0051119">
    <property type="term" value="F:sugar transmembrane transporter activity"/>
    <property type="evidence" value="ECO:0007669"/>
    <property type="project" value="InterPro"/>
</dbReference>
<reference evidence="14" key="2">
    <citation type="submission" date="2021-04" db="EMBL/GenBank/DDBJ databases">
        <authorList>
            <person name="Podell S."/>
        </authorList>
    </citation>
    <scope>NUCLEOTIDE SEQUENCE</scope>
    <source>
        <strain evidence="14">Hildebrandi</strain>
    </source>
</reference>
<evidence type="ECO:0000256" key="1">
    <source>
        <dbReference type="ARBA" id="ARBA00004651"/>
    </source>
</evidence>
<evidence type="ECO:0000256" key="7">
    <source>
        <dbReference type="ARBA" id="ARBA00022597"/>
    </source>
</evidence>
<keyword evidence="12 13" id="KW-0472">Membrane</keyword>
<keyword evidence="8 13" id="KW-0812">Transmembrane</keyword>
<evidence type="ECO:0000256" key="4">
    <source>
        <dbReference type="ARBA" id="ARBA00021741"/>
    </source>
</evidence>
<dbReference type="PANTHER" id="PTHR10791">
    <property type="entry name" value="RAG1-ACTIVATING PROTEIN 1"/>
    <property type="match status" value="1"/>
</dbReference>
<comment type="caution">
    <text evidence="14">The sequence shown here is derived from an EMBL/GenBank/DDBJ whole genome shotgun (WGS) entry which is preliminary data.</text>
</comment>
<dbReference type="Proteomes" id="UP000693970">
    <property type="component" value="Unassembled WGS sequence"/>
</dbReference>
<proteinExistence type="inferred from homology"/>
<comment type="similarity">
    <text evidence="3">Belongs to the SWEET sugar transporter family.</text>
</comment>
<keyword evidence="7" id="KW-0762">Sugar transport</keyword>
<evidence type="ECO:0000256" key="11">
    <source>
        <dbReference type="ARBA" id="ARBA00023034"/>
    </source>
</evidence>
<gene>
    <name evidence="14" type="ORF">IV203_018274</name>
</gene>
<accession>A0A9K3Q680</accession>
<comment type="subcellular location">
    <subcellularLocation>
        <location evidence="1">Cell membrane</location>
        <topology evidence="1">Multi-pass membrane protein</topology>
    </subcellularLocation>
    <subcellularLocation>
        <location evidence="2">Golgi apparatus membrane</location>
        <topology evidence="2">Multi-pass membrane protein</topology>
    </subcellularLocation>
</comment>
<evidence type="ECO:0000256" key="5">
    <source>
        <dbReference type="ARBA" id="ARBA00022448"/>
    </source>
</evidence>
<evidence type="ECO:0000256" key="8">
    <source>
        <dbReference type="ARBA" id="ARBA00022692"/>
    </source>
</evidence>
<keyword evidence="9" id="KW-0677">Repeat</keyword>
<evidence type="ECO:0000256" key="6">
    <source>
        <dbReference type="ARBA" id="ARBA00022475"/>
    </source>
</evidence>
<feature type="transmembrane region" description="Helical" evidence="13">
    <location>
        <begin position="42"/>
        <end position="61"/>
    </location>
</feature>
<dbReference type="PANTHER" id="PTHR10791:SF30">
    <property type="entry name" value="SUGAR TRANSPORTER SWEET1"/>
    <property type="match status" value="1"/>
</dbReference>
<evidence type="ECO:0000256" key="10">
    <source>
        <dbReference type="ARBA" id="ARBA00022989"/>
    </source>
</evidence>
<keyword evidence="5" id="KW-0813">Transport</keyword>
<dbReference type="EMBL" id="JAGRRH010000003">
    <property type="protein sequence ID" value="KAG7372131.1"/>
    <property type="molecule type" value="Genomic_DNA"/>
</dbReference>
<keyword evidence="6" id="KW-1003">Cell membrane</keyword>
<feature type="transmembrane region" description="Helical" evidence="13">
    <location>
        <begin position="67"/>
        <end position="89"/>
    </location>
</feature>
<reference evidence="14" key="1">
    <citation type="journal article" date="2021" name="Sci. Rep.">
        <title>Diploid genomic architecture of Nitzschia inconspicua, an elite biomass production diatom.</title>
        <authorList>
            <person name="Oliver A."/>
            <person name="Podell S."/>
            <person name="Pinowska A."/>
            <person name="Traller J.C."/>
            <person name="Smith S.R."/>
            <person name="McClure R."/>
            <person name="Beliaev A."/>
            <person name="Bohutskyi P."/>
            <person name="Hill E.A."/>
            <person name="Rabines A."/>
            <person name="Zheng H."/>
            <person name="Allen L.Z."/>
            <person name="Kuo A."/>
            <person name="Grigoriev I.V."/>
            <person name="Allen A.E."/>
            <person name="Hazlebeck D."/>
            <person name="Allen E.E."/>
        </authorList>
    </citation>
    <scope>NUCLEOTIDE SEQUENCE</scope>
    <source>
        <strain evidence="14">Hildebrandi</strain>
    </source>
</reference>
<evidence type="ECO:0000256" key="2">
    <source>
        <dbReference type="ARBA" id="ARBA00004653"/>
    </source>
</evidence>
<dbReference type="InterPro" id="IPR047664">
    <property type="entry name" value="SWEET"/>
</dbReference>
<dbReference type="GO" id="GO:0005886">
    <property type="term" value="C:plasma membrane"/>
    <property type="evidence" value="ECO:0007669"/>
    <property type="project" value="UniProtKB-SubCell"/>
</dbReference>
<feature type="transmembrane region" description="Helical" evidence="13">
    <location>
        <begin position="117"/>
        <end position="135"/>
    </location>
</feature>
<evidence type="ECO:0000313" key="14">
    <source>
        <dbReference type="EMBL" id="KAG7372131.1"/>
    </source>
</evidence>
<organism evidence="14 15">
    <name type="scientific">Nitzschia inconspicua</name>
    <dbReference type="NCBI Taxonomy" id="303405"/>
    <lineage>
        <taxon>Eukaryota</taxon>
        <taxon>Sar</taxon>
        <taxon>Stramenopiles</taxon>
        <taxon>Ochrophyta</taxon>
        <taxon>Bacillariophyta</taxon>
        <taxon>Bacillariophyceae</taxon>
        <taxon>Bacillariophycidae</taxon>
        <taxon>Bacillariales</taxon>
        <taxon>Bacillariaceae</taxon>
        <taxon>Nitzschia</taxon>
    </lineage>
</organism>
<dbReference type="Pfam" id="PF03083">
    <property type="entry name" value="MtN3_slv"/>
    <property type="match status" value="2"/>
</dbReference>
<keyword evidence="15" id="KW-1185">Reference proteome</keyword>
<keyword evidence="10 13" id="KW-1133">Transmembrane helix</keyword>
<dbReference type="InterPro" id="IPR004316">
    <property type="entry name" value="SWEET_rpt"/>
</dbReference>
<evidence type="ECO:0000256" key="3">
    <source>
        <dbReference type="ARBA" id="ARBA00007809"/>
    </source>
</evidence>
<evidence type="ECO:0000256" key="9">
    <source>
        <dbReference type="ARBA" id="ARBA00022737"/>
    </source>
</evidence>
<evidence type="ECO:0000256" key="12">
    <source>
        <dbReference type="ARBA" id="ARBA00023136"/>
    </source>
</evidence>
<keyword evidence="11" id="KW-0333">Golgi apparatus</keyword>
<name>A0A9K3Q680_9STRA</name>
<dbReference type="OrthoDB" id="409725at2759"/>
<protein>
    <recommendedName>
        <fullName evidence="4">Sugar transporter SWEET1</fullName>
    </recommendedName>
</protein>
<dbReference type="GO" id="GO:0000139">
    <property type="term" value="C:Golgi membrane"/>
    <property type="evidence" value="ECO:0007669"/>
    <property type="project" value="UniProtKB-SubCell"/>
</dbReference>
<dbReference type="FunFam" id="1.20.1280.290:FF:000007">
    <property type="entry name" value="Bidirectional sugar transporter SWEET7"/>
    <property type="match status" value="1"/>
</dbReference>
<feature type="transmembrane region" description="Helical" evidence="13">
    <location>
        <begin position="141"/>
        <end position="165"/>
    </location>
</feature>
<dbReference type="FunFam" id="1.20.1280.290:FF:000004">
    <property type="entry name" value="Sugar transporter SWEET"/>
    <property type="match status" value="1"/>
</dbReference>
<dbReference type="AlphaFoldDB" id="A0A9K3Q680"/>
<feature type="transmembrane region" description="Helical" evidence="13">
    <location>
        <begin position="177"/>
        <end position="196"/>
    </location>
</feature>
<evidence type="ECO:0000313" key="15">
    <source>
        <dbReference type="Proteomes" id="UP000693970"/>
    </source>
</evidence>
<sequence>MLPSLVELCGKGGPVASAGLYLAPLPTIRQISKKKTVGSLPLLPYSSMAGNTFIWAVYGLLKNEPKIWTCNVFGFMMAIYYCAIFIGNLGKNKSQDQNLLDVSTATLPGSVRQHAQAVIGGILGILFLAILKPFGQYSETFIGNIGVTICVIMFASPLSVIKVVLETKSAKSIPLPFTVLTTINCFMWTVVGWFAMKDVNVYLPNGLGLASGIAQVVLKLVYGNNNDALPQTNSNSQSDAVSY</sequence>